<dbReference type="Proteomes" id="UP000680514">
    <property type="component" value="Chromosome"/>
</dbReference>
<dbReference type="Gene3D" id="3.30.160.150">
    <property type="entry name" value="Lipoprotein like domain"/>
    <property type="match status" value="1"/>
</dbReference>
<evidence type="ECO:0000256" key="6">
    <source>
        <dbReference type="HAMAP-Rule" id="MF_01186"/>
    </source>
</evidence>
<proteinExistence type="inferred from homology"/>
<gene>
    <name evidence="7" type="primary">rlpB</name>
    <name evidence="6" type="synonym">lptE</name>
    <name evidence="7" type="ORF">LYSHEL_20940</name>
</gene>
<comment type="subunit">
    <text evidence="6">Component of the lipopolysaccharide transport and assembly complex. Interacts with LptD.</text>
</comment>
<keyword evidence="2 6" id="KW-0472">Membrane</keyword>
<dbReference type="PANTHER" id="PTHR38098:SF1">
    <property type="entry name" value="LPS-ASSEMBLY LIPOPROTEIN LPTE"/>
    <property type="match status" value="1"/>
</dbReference>
<comment type="similarity">
    <text evidence="6">Belongs to the LptE lipoprotein family.</text>
</comment>
<keyword evidence="5 7" id="KW-0449">Lipoprotein</keyword>
<dbReference type="RefSeq" id="WP_213434015.1">
    <property type="nucleotide sequence ID" value="NZ_AP024546.1"/>
</dbReference>
<evidence type="ECO:0000313" key="8">
    <source>
        <dbReference type="Proteomes" id="UP000680514"/>
    </source>
</evidence>
<keyword evidence="3" id="KW-0564">Palmitate</keyword>
<keyword evidence="1" id="KW-0732">Signal</keyword>
<evidence type="ECO:0000256" key="3">
    <source>
        <dbReference type="ARBA" id="ARBA00023139"/>
    </source>
</evidence>
<evidence type="ECO:0000313" key="7">
    <source>
        <dbReference type="EMBL" id="BCT96223.1"/>
    </source>
</evidence>
<dbReference type="Pfam" id="PF04390">
    <property type="entry name" value="LptE"/>
    <property type="match status" value="1"/>
</dbReference>
<reference evidence="7 8" key="1">
    <citation type="submission" date="2021-03" db="EMBL/GenBank/DDBJ databases">
        <title>Complete Genome Sequences of Two Lysobacter Strains Isolated from Sea Water (Lysobacter caseinilyticus) and Soil (Lysobacter helvus) in South Korea.</title>
        <authorList>
            <person name="Watanabe Y."/>
            <person name="Arakawa K."/>
        </authorList>
    </citation>
    <scope>NUCLEOTIDE SEQUENCE [LARGE SCALE GENOMIC DNA]</scope>
    <source>
        <strain evidence="7 8">D10</strain>
    </source>
</reference>
<protein>
    <recommendedName>
        <fullName evidence="6">LPS-assembly lipoprotein LptE</fullName>
    </recommendedName>
</protein>
<evidence type="ECO:0000256" key="5">
    <source>
        <dbReference type="ARBA" id="ARBA00023288"/>
    </source>
</evidence>
<accession>A0ABM7QF35</accession>
<dbReference type="PANTHER" id="PTHR38098">
    <property type="entry name" value="LPS-ASSEMBLY LIPOPROTEIN LPTE"/>
    <property type="match status" value="1"/>
</dbReference>
<evidence type="ECO:0000256" key="2">
    <source>
        <dbReference type="ARBA" id="ARBA00023136"/>
    </source>
</evidence>
<keyword evidence="8" id="KW-1185">Reference proteome</keyword>
<evidence type="ECO:0000256" key="4">
    <source>
        <dbReference type="ARBA" id="ARBA00023237"/>
    </source>
</evidence>
<dbReference type="InterPro" id="IPR007485">
    <property type="entry name" value="LPS_assembly_LptE"/>
</dbReference>
<sequence length="188" mass="20279">MPNLPKWFRGAGLATLVLLCSACGFHLRNAIVVPPELTPMRIVAPDPYSPLAESLSESLQRAGVQPATDDMEQATTLQILSERWGDTPISIDELGRAQEFSLRYAVIFALVDAEGTIVVPQQAVELSRDYVAPPADSIGKTSERELLAKELRREMSTAMLRRIGAALLSTQPKADSKAGASADPATVH</sequence>
<keyword evidence="4 6" id="KW-0998">Cell outer membrane</keyword>
<name>A0ABM7QF35_9GAMM</name>
<dbReference type="HAMAP" id="MF_01186">
    <property type="entry name" value="LPS_assembly_LptE"/>
    <property type="match status" value="1"/>
</dbReference>
<comment type="function">
    <text evidence="6">Together with LptD, is involved in the assembly of lipopolysaccharide (LPS) at the surface of the outer membrane. Required for the proper assembly of LptD. Binds LPS and may serve as the LPS recognition site at the outer membrane.</text>
</comment>
<evidence type="ECO:0000256" key="1">
    <source>
        <dbReference type="ARBA" id="ARBA00022729"/>
    </source>
</evidence>
<organism evidence="7 8">
    <name type="scientific">Lysobacter helvus</name>
    <dbReference type="NCBI Taxonomy" id="2675059"/>
    <lineage>
        <taxon>Bacteria</taxon>
        <taxon>Pseudomonadati</taxon>
        <taxon>Pseudomonadota</taxon>
        <taxon>Gammaproteobacteria</taxon>
        <taxon>Lysobacterales</taxon>
        <taxon>Lysobacteraceae</taxon>
        <taxon>Lysobacter</taxon>
    </lineage>
</organism>
<dbReference type="EMBL" id="AP024546">
    <property type="protein sequence ID" value="BCT96223.1"/>
    <property type="molecule type" value="Genomic_DNA"/>
</dbReference>